<dbReference type="InterPro" id="IPR014748">
    <property type="entry name" value="Enoyl-CoA_hydra_C"/>
</dbReference>
<dbReference type="InterPro" id="IPR018376">
    <property type="entry name" value="Enoyl-CoA_hyd/isom_CS"/>
</dbReference>
<dbReference type="CDD" id="cd06558">
    <property type="entry name" value="crotonase-like"/>
    <property type="match status" value="1"/>
</dbReference>
<evidence type="ECO:0000256" key="3">
    <source>
        <dbReference type="RuleBase" id="RU003707"/>
    </source>
</evidence>
<dbReference type="InterPro" id="IPR001753">
    <property type="entry name" value="Enoyl-CoA_hydra/iso"/>
</dbReference>
<comment type="similarity">
    <text evidence="1 3">Belongs to the enoyl-CoA hydratase/isomerase family.</text>
</comment>
<proteinExistence type="inferred from homology"/>
<name>A0A1G8IB12_9ACTN</name>
<dbReference type="EMBL" id="FNCN01000036">
    <property type="protein sequence ID" value="SDI16073.1"/>
    <property type="molecule type" value="Genomic_DNA"/>
</dbReference>
<dbReference type="GO" id="GO:0016829">
    <property type="term" value="F:lyase activity"/>
    <property type="evidence" value="ECO:0007669"/>
    <property type="project" value="UniProtKB-KW"/>
</dbReference>
<dbReference type="RefSeq" id="WP_093174371.1">
    <property type="nucleotide sequence ID" value="NZ_FNCN01000036.1"/>
</dbReference>
<evidence type="ECO:0000313" key="4">
    <source>
        <dbReference type="EMBL" id="SDI16073.1"/>
    </source>
</evidence>
<dbReference type="InterPro" id="IPR029045">
    <property type="entry name" value="ClpP/crotonase-like_dom_sf"/>
</dbReference>
<dbReference type="SUPFAM" id="SSF52096">
    <property type="entry name" value="ClpP/crotonase"/>
    <property type="match status" value="1"/>
</dbReference>
<gene>
    <name evidence="4" type="ORF">SAMN05421505_13631</name>
</gene>
<dbReference type="Proteomes" id="UP000198923">
    <property type="component" value="Unassembled WGS sequence"/>
</dbReference>
<accession>A0A1G8IB12</accession>
<keyword evidence="2" id="KW-0456">Lyase</keyword>
<evidence type="ECO:0000313" key="5">
    <source>
        <dbReference type="Proteomes" id="UP000198923"/>
    </source>
</evidence>
<dbReference type="OrthoDB" id="4608673at2"/>
<dbReference type="Pfam" id="PF00378">
    <property type="entry name" value="ECH_1"/>
    <property type="match status" value="1"/>
</dbReference>
<evidence type="ECO:0000256" key="1">
    <source>
        <dbReference type="ARBA" id="ARBA00005254"/>
    </source>
</evidence>
<reference evidence="4 5" key="1">
    <citation type="submission" date="2016-10" db="EMBL/GenBank/DDBJ databases">
        <authorList>
            <person name="de Groot N.N."/>
        </authorList>
    </citation>
    <scope>NUCLEOTIDE SEQUENCE [LARGE SCALE GENOMIC DNA]</scope>
    <source>
        <strain evidence="4 5">CPCC 201354</strain>
    </source>
</reference>
<dbReference type="Gene3D" id="3.90.226.10">
    <property type="entry name" value="2-enoyl-CoA Hydratase, Chain A, domain 1"/>
    <property type="match status" value="1"/>
</dbReference>
<keyword evidence="5" id="KW-1185">Reference proteome</keyword>
<dbReference type="STRING" id="504805.SAMN05421505_13631"/>
<dbReference type="PANTHER" id="PTHR11941:SF127">
    <property type="entry name" value="ENOYL-COA HYDRATASE ECHA18 (ENOYL HYDRASE) (UNSATURATED ACYL-COA HYDRATASE) (CROTONASE)-RELATED"/>
    <property type="match status" value="1"/>
</dbReference>
<organism evidence="4 5">
    <name type="scientific">Sinosporangium album</name>
    <dbReference type="NCBI Taxonomy" id="504805"/>
    <lineage>
        <taxon>Bacteria</taxon>
        <taxon>Bacillati</taxon>
        <taxon>Actinomycetota</taxon>
        <taxon>Actinomycetes</taxon>
        <taxon>Streptosporangiales</taxon>
        <taxon>Streptosporangiaceae</taxon>
        <taxon>Sinosporangium</taxon>
    </lineage>
</organism>
<evidence type="ECO:0000256" key="2">
    <source>
        <dbReference type="ARBA" id="ARBA00023239"/>
    </source>
</evidence>
<sequence length="259" mass="27450">MFQQIAPGFDLALDRDAAVATLRLNRPEKRNAITAQMWRDLPGILGRLAEDPTVRVLILTGAGGTFCAGADISEIVALGDGGDDTGATVAAESALLEFPKPSIAMIEGYCVGGGCQLALACDLRIASDSARFGITPAKLGIVYPHSSTHRLVRQVGPSAAKLLLFSADLVDASWALRVGLVDETAVPEDLTARVHALAGAMVGRSQLTLAATKEVIDGRADDARFREWQKRSRESGELAEGVAAFLERRPPSFIWTPGT</sequence>
<dbReference type="GO" id="GO:0006635">
    <property type="term" value="P:fatty acid beta-oxidation"/>
    <property type="evidence" value="ECO:0007669"/>
    <property type="project" value="TreeGrafter"/>
</dbReference>
<dbReference type="Gene3D" id="1.10.12.10">
    <property type="entry name" value="Lyase 2-enoyl-coa Hydratase, Chain A, domain 2"/>
    <property type="match status" value="1"/>
</dbReference>
<protein>
    <submittedName>
        <fullName evidence="4">Enoyl-CoA hydratase/carnithine racemase</fullName>
    </submittedName>
</protein>
<dbReference type="PANTHER" id="PTHR11941">
    <property type="entry name" value="ENOYL-COA HYDRATASE-RELATED"/>
    <property type="match status" value="1"/>
</dbReference>
<dbReference type="AlphaFoldDB" id="A0A1G8IB12"/>
<dbReference type="PROSITE" id="PS00166">
    <property type="entry name" value="ENOYL_COA_HYDRATASE"/>
    <property type="match status" value="1"/>
</dbReference>